<evidence type="ECO:0000313" key="2">
    <source>
        <dbReference type="EMBL" id="PKY05618.1"/>
    </source>
</evidence>
<feature type="compositionally biased region" description="Low complexity" evidence="1">
    <location>
        <begin position="102"/>
        <end position="112"/>
    </location>
</feature>
<dbReference type="OrthoDB" id="4505238at2759"/>
<evidence type="ECO:0000256" key="1">
    <source>
        <dbReference type="SAM" id="MobiDB-lite"/>
    </source>
</evidence>
<name>A0A2I1D6X1_ASPC2</name>
<reference evidence="2" key="1">
    <citation type="submission" date="2016-12" db="EMBL/GenBank/DDBJ databases">
        <title>The genomes of Aspergillus section Nigri reveals drivers in fungal speciation.</title>
        <authorList>
            <consortium name="DOE Joint Genome Institute"/>
            <person name="Vesth T.C."/>
            <person name="Nybo J."/>
            <person name="Theobald S."/>
            <person name="Brandl J."/>
            <person name="Frisvad J.C."/>
            <person name="Nielsen K.F."/>
            <person name="Lyhne E.K."/>
            <person name="Kogle M.E."/>
            <person name="Kuo A."/>
            <person name="Riley R."/>
            <person name="Clum A."/>
            <person name="Nolan M."/>
            <person name="Lipzen A."/>
            <person name="Salamov A."/>
            <person name="Henrissat B."/>
            <person name="Wiebenga A."/>
            <person name="De vries R.P."/>
            <person name="Grigoriev I.V."/>
            <person name="Mortensen U.H."/>
            <person name="Andersen M.R."/>
            <person name="Baker S.E."/>
        </authorList>
    </citation>
    <scope>NUCLEOTIDE SEQUENCE</scope>
    <source>
        <strain evidence="2">IBT 28561</strain>
    </source>
</reference>
<sequence>MSPSPAPERETITIEVHGLKAKFYLNRPEEDLIPAHYLQKAEQTPSTNRPIWLFRGREDARNVNLNKWPTVDTRFRGVYKTLKKVPAQFANGIYGDSGHGQPTSSSSSTPSSRINFTDAAKAQGQVVYALLHEVMDMMRIGRRMGDASFVLRPRLFNCKLEYWTGYRERYTDGPRTAGLLCLDELPETGLVRAVVPISSTQSEAPTLPQTLTNEFKLLLSQLLIHIHHLYPPGDQIPSQEVYLISQHGPKLHLLRGIFPGYKTSRLWSGRYNQAVSASSTGANPTHHFVSTTIPESRHYAGANMERVRQELEWMALCCAAGDEEEPDARTFRVLGSREFDLEKEKRKQEKENEEIENKEKEKRKIADEEKKNLETVERPAREEVQERDAIRQSWWDWVWEEGQGDWIPEDEDDVIINGL</sequence>
<dbReference type="GeneID" id="36547602"/>
<protein>
    <submittedName>
        <fullName evidence="2">Uncharacterized protein</fullName>
    </submittedName>
</protein>
<dbReference type="VEuPathDB" id="FungiDB:P168DRAFT_317145"/>
<feature type="region of interest" description="Disordered" evidence="1">
    <location>
        <begin position="344"/>
        <end position="387"/>
    </location>
</feature>
<accession>A0A2I1D6X1</accession>
<keyword evidence="3" id="KW-1185">Reference proteome</keyword>
<dbReference type="Proteomes" id="UP000234254">
    <property type="component" value="Unassembled WGS sequence"/>
</dbReference>
<evidence type="ECO:0000313" key="3">
    <source>
        <dbReference type="Proteomes" id="UP000234254"/>
    </source>
</evidence>
<dbReference type="AlphaFoldDB" id="A0A2I1D6X1"/>
<feature type="region of interest" description="Disordered" evidence="1">
    <location>
        <begin position="93"/>
        <end position="113"/>
    </location>
</feature>
<dbReference type="RefSeq" id="XP_024694212.1">
    <property type="nucleotide sequence ID" value="XM_024840078.1"/>
</dbReference>
<dbReference type="EMBL" id="MSFM01000004">
    <property type="protein sequence ID" value="PKY05618.1"/>
    <property type="molecule type" value="Genomic_DNA"/>
</dbReference>
<gene>
    <name evidence="2" type="ORF">P168DRAFT_317145</name>
</gene>
<organism evidence="2 3">
    <name type="scientific">Aspergillus campestris (strain IBT 28561)</name>
    <dbReference type="NCBI Taxonomy" id="1392248"/>
    <lineage>
        <taxon>Eukaryota</taxon>
        <taxon>Fungi</taxon>
        <taxon>Dikarya</taxon>
        <taxon>Ascomycota</taxon>
        <taxon>Pezizomycotina</taxon>
        <taxon>Eurotiomycetes</taxon>
        <taxon>Eurotiomycetidae</taxon>
        <taxon>Eurotiales</taxon>
        <taxon>Aspergillaceae</taxon>
        <taxon>Aspergillus</taxon>
        <taxon>Aspergillus subgen. Circumdati</taxon>
    </lineage>
</organism>
<comment type="caution">
    <text evidence="2">The sequence shown here is derived from an EMBL/GenBank/DDBJ whole genome shotgun (WGS) entry which is preliminary data.</text>
</comment>
<proteinExistence type="predicted"/>